<protein>
    <recommendedName>
        <fullName evidence="3">RNase H type-1 domain-containing protein</fullName>
    </recommendedName>
</protein>
<gene>
    <name evidence="1" type="ORF">AVEN_25856_1</name>
</gene>
<name>A0A4Y2MBT9_ARAVE</name>
<dbReference type="AlphaFoldDB" id="A0A4Y2MBT9"/>
<dbReference type="Proteomes" id="UP000499080">
    <property type="component" value="Unassembled WGS sequence"/>
</dbReference>
<dbReference type="OrthoDB" id="411823at2759"/>
<proteinExistence type="predicted"/>
<evidence type="ECO:0000313" key="1">
    <source>
        <dbReference type="EMBL" id="GBN23860.1"/>
    </source>
</evidence>
<keyword evidence="2" id="KW-1185">Reference proteome</keyword>
<organism evidence="1 2">
    <name type="scientific">Araneus ventricosus</name>
    <name type="common">Orbweaver spider</name>
    <name type="synonym">Epeira ventricosa</name>
    <dbReference type="NCBI Taxonomy" id="182803"/>
    <lineage>
        <taxon>Eukaryota</taxon>
        <taxon>Metazoa</taxon>
        <taxon>Ecdysozoa</taxon>
        <taxon>Arthropoda</taxon>
        <taxon>Chelicerata</taxon>
        <taxon>Arachnida</taxon>
        <taxon>Araneae</taxon>
        <taxon>Araneomorphae</taxon>
        <taxon>Entelegynae</taxon>
        <taxon>Araneoidea</taxon>
        <taxon>Araneidae</taxon>
        <taxon>Araneus</taxon>
    </lineage>
</organism>
<comment type="caution">
    <text evidence="1">The sequence shown here is derived from an EMBL/GenBank/DDBJ whole genome shotgun (WGS) entry which is preliminary data.</text>
</comment>
<sequence length="86" mass="9696">MIKPWETITIPWDFKVDDGLGFRIYTDGSKYLGKVGCGPLSLDRDEVLQETSLRLNDETTVFMADVYGLFSQVASLRNETTNISTD</sequence>
<accession>A0A4Y2MBT9</accession>
<evidence type="ECO:0008006" key="3">
    <source>
        <dbReference type="Google" id="ProtNLM"/>
    </source>
</evidence>
<evidence type="ECO:0000313" key="2">
    <source>
        <dbReference type="Proteomes" id="UP000499080"/>
    </source>
</evidence>
<dbReference type="EMBL" id="BGPR01007048">
    <property type="protein sequence ID" value="GBN23860.1"/>
    <property type="molecule type" value="Genomic_DNA"/>
</dbReference>
<reference evidence="1 2" key="1">
    <citation type="journal article" date="2019" name="Sci. Rep.">
        <title>Orb-weaving spider Araneus ventricosus genome elucidates the spidroin gene catalogue.</title>
        <authorList>
            <person name="Kono N."/>
            <person name="Nakamura H."/>
            <person name="Ohtoshi R."/>
            <person name="Moran D.A.P."/>
            <person name="Shinohara A."/>
            <person name="Yoshida Y."/>
            <person name="Fujiwara M."/>
            <person name="Mori M."/>
            <person name="Tomita M."/>
            <person name="Arakawa K."/>
        </authorList>
    </citation>
    <scope>NUCLEOTIDE SEQUENCE [LARGE SCALE GENOMIC DNA]</scope>
</reference>